<reference evidence="2" key="1">
    <citation type="submission" date="2020-06" db="EMBL/GenBank/DDBJ databases">
        <title>Whole Genome Sequence of Bradyrhizobium sp. Strain 1S1.</title>
        <authorList>
            <person name="Bromfield E.S.P."/>
            <person name="Cloutier S."/>
        </authorList>
    </citation>
    <scope>NUCLEOTIDE SEQUENCE [LARGE SCALE GENOMIC DNA]</scope>
    <source>
        <strain evidence="2">1S1</strain>
    </source>
</reference>
<sequence length="102" mass="9525">MGASAGFATGAAAADFDFSLASSSSIEGTDDGSSGARGAGGGGRTGGGGGATAADGEKSAGASWANLARASSSALSKSGLSIQAFDCTSVTRASHRRAASMS</sequence>
<evidence type="ECO:0000313" key="4">
    <source>
        <dbReference type="Proteomes" id="UP001432046"/>
    </source>
</evidence>
<evidence type="ECO:0000313" key="2">
    <source>
        <dbReference type="EMBL" id="NVI45720.1"/>
    </source>
</evidence>
<reference evidence="3" key="2">
    <citation type="journal article" date="2021" name="Int. J. Syst. Evol. Microbiol.">
        <title>Bradyrhizobium septentrionale sp. nov. (sv. septentrionale) and Bradyrhizobium quebecense sp. nov. (sv. septentrionale) associated with legumes native to Canada possess rearranged symbiosis genes and numerous insertion sequences.</title>
        <authorList>
            <person name="Bromfield E.S.P."/>
            <person name="Cloutier S."/>
        </authorList>
    </citation>
    <scope>NUCLEOTIDE SEQUENCE</scope>
    <source>
        <strain evidence="3">5S5</strain>
    </source>
</reference>
<evidence type="ECO:0000256" key="1">
    <source>
        <dbReference type="SAM" id="MobiDB-lite"/>
    </source>
</evidence>
<reference evidence="3" key="3">
    <citation type="submission" date="2024-03" db="EMBL/GenBank/DDBJ databases">
        <authorList>
            <person name="Bromfield E.S.P."/>
            <person name="Cloutier S."/>
        </authorList>
    </citation>
    <scope>NUCLEOTIDE SEQUENCE</scope>
    <source>
        <strain evidence="3">5S5</strain>
    </source>
</reference>
<dbReference type="EMBL" id="CP147711">
    <property type="protein sequence ID" value="WXC76628.1"/>
    <property type="molecule type" value="Genomic_DNA"/>
</dbReference>
<feature type="compositionally biased region" description="Gly residues" evidence="1">
    <location>
        <begin position="35"/>
        <end position="51"/>
    </location>
</feature>
<dbReference type="RefSeq" id="WP_166205177.1">
    <property type="nucleotide sequence ID" value="NZ_CP088285.1"/>
</dbReference>
<evidence type="ECO:0000313" key="3">
    <source>
        <dbReference type="EMBL" id="WXC76628.1"/>
    </source>
</evidence>
<feature type="region of interest" description="Disordered" evidence="1">
    <location>
        <begin position="23"/>
        <end position="58"/>
    </location>
</feature>
<dbReference type="EMBL" id="JAAOLE020000001">
    <property type="protein sequence ID" value="NVI45720.1"/>
    <property type="molecule type" value="Genomic_DNA"/>
</dbReference>
<feature type="compositionally biased region" description="Low complexity" evidence="1">
    <location>
        <begin position="23"/>
        <end position="34"/>
    </location>
</feature>
<keyword evidence="4" id="KW-1185">Reference proteome</keyword>
<dbReference type="AlphaFoldDB" id="A0A974A236"/>
<organism evidence="2">
    <name type="scientific">Bradyrhizobium septentrionale</name>
    <dbReference type="NCBI Taxonomy" id="1404411"/>
    <lineage>
        <taxon>Bacteria</taxon>
        <taxon>Pseudomonadati</taxon>
        <taxon>Pseudomonadota</taxon>
        <taxon>Alphaproteobacteria</taxon>
        <taxon>Hyphomicrobiales</taxon>
        <taxon>Nitrobacteraceae</taxon>
        <taxon>Bradyrhizobium</taxon>
    </lineage>
</organism>
<protein>
    <submittedName>
        <fullName evidence="2">Uncharacterized protein</fullName>
    </submittedName>
</protein>
<gene>
    <name evidence="2" type="ORF">HAP48_022715</name>
    <name evidence="3" type="ORF">WDK88_24390</name>
</gene>
<name>A0A974A236_9BRAD</name>
<accession>A0A974A236</accession>
<proteinExistence type="predicted"/>
<dbReference type="Proteomes" id="UP001432046">
    <property type="component" value="Chromosome"/>
</dbReference>